<keyword evidence="3" id="KW-1185">Reference proteome</keyword>
<sequence>MHLETLRSSPRIHPSVEGYLWSLIIAFINFPHHYQHKSLIRFFEATIFPNIYVHSVHTMRPPEDIVRFSSEASHTAGHTKKAVSKVEVSFEGIRGVSTLSVSSEGYCILPSTLEGSRNVAGNVRRNNTGSARALPPPTVQPTTAASLQLRPVSERASDSRKIGGDGDSDSNSDYDSDSDSGPTAGHGRGRSTKRIRRERLTPSRYKAFTNEITKAFAARAFFARRIEIILLSMNISSGQHGASSEVLRRFPDHYDKMTRKFRKENRIREWDTELRDRFFPDASSHHQTHRSSFAILEDIIPLVEENVLRRLSQAEGLLPGLATTGEKYENIADIIESLMDTGRLDASIQENHEVSFAILYQAASTLLKYPSNAIAHLDGVPSLISSLIDSYMARMNDQLAVDLGRKHGVVFQHIPELETSEGHESFPNWLRRSRDDSPLSSEYVDWVLSGCKPEETYQCCRRWEESRQDRRGFRKEFIFRLTDVPHMEVISAVLFKESHPIKIEDMSESDVENMGWFPSSPGKKHSPSRSHGNKPENYYWRYEMSKMYPVGTRIGENVTFRVSMDDEVLGIFLPKGGWLGWEDISENSSSIEALEAQLATFHSRGCILWLYAREMSSISCQPIRTKPAAASNRLHTPRKSPTIDSIRNWYKHPAHTHKKPVEGQ</sequence>
<dbReference type="GeneID" id="73336186"/>
<dbReference type="Proteomes" id="UP000830671">
    <property type="component" value="Chromosome 1"/>
</dbReference>
<name>A0A9Q8W9C7_9PEZI</name>
<feature type="region of interest" description="Disordered" evidence="1">
    <location>
        <begin position="627"/>
        <end position="649"/>
    </location>
</feature>
<dbReference type="EMBL" id="CP019471">
    <property type="protein sequence ID" value="UQC75488.1"/>
    <property type="molecule type" value="Genomic_DNA"/>
</dbReference>
<proteinExistence type="predicted"/>
<dbReference type="RefSeq" id="XP_049137133.1">
    <property type="nucleotide sequence ID" value="XM_049281176.1"/>
</dbReference>
<organism evidence="2 3">
    <name type="scientific">Colletotrichum lupini</name>
    <dbReference type="NCBI Taxonomy" id="145971"/>
    <lineage>
        <taxon>Eukaryota</taxon>
        <taxon>Fungi</taxon>
        <taxon>Dikarya</taxon>
        <taxon>Ascomycota</taxon>
        <taxon>Pezizomycotina</taxon>
        <taxon>Sordariomycetes</taxon>
        <taxon>Hypocreomycetidae</taxon>
        <taxon>Glomerellales</taxon>
        <taxon>Glomerellaceae</taxon>
        <taxon>Colletotrichum</taxon>
        <taxon>Colletotrichum acutatum species complex</taxon>
    </lineage>
</organism>
<dbReference type="KEGG" id="clup:CLUP02_02142"/>
<feature type="compositionally biased region" description="Basic residues" evidence="1">
    <location>
        <begin position="187"/>
        <end position="197"/>
    </location>
</feature>
<protein>
    <submittedName>
        <fullName evidence="2">Uncharacterized protein</fullName>
    </submittedName>
</protein>
<feature type="compositionally biased region" description="Acidic residues" evidence="1">
    <location>
        <begin position="166"/>
        <end position="178"/>
    </location>
</feature>
<reference evidence="2" key="1">
    <citation type="journal article" date="2021" name="Mol. Plant Microbe Interact.">
        <title>Complete Genome Sequence of the Plant-Pathogenic Fungus Colletotrichum lupini.</title>
        <authorList>
            <person name="Baroncelli R."/>
            <person name="Pensec F."/>
            <person name="Da Lio D."/>
            <person name="Boufleur T."/>
            <person name="Vicente I."/>
            <person name="Sarrocco S."/>
            <person name="Picot A."/>
            <person name="Baraldi E."/>
            <person name="Sukno S."/>
            <person name="Thon M."/>
            <person name="Le Floch G."/>
        </authorList>
    </citation>
    <scope>NUCLEOTIDE SEQUENCE</scope>
    <source>
        <strain evidence="2">IMI 504893</strain>
    </source>
</reference>
<evidence type="ECO:0000256" key="1">
    <source>
        <dbReference type="SAM" id="MobiDB-lite"/>
    </source>
</evidence>
<gene>
    <name evidence="2" type="ORF">CLUP02_02142</name>
</gene>
<feature type="region of interest" description="Disordered" evidence="1">
    <location>
        <begin position="119"/>
        <end position="200"/>
    </location>
</feature>
<feature type="compositionally biased region" description="Basic and acidic residues" evidence="1">
    <location>
        <begin position="152"/>
        <end position="164"/>
    </location>
</feature>
<evidence type="ECO:0000313" key="2">
    <source>
        <dbReference type="EMBL" id="UQC75488.1"/>
    </source>
</evidence>
<accession>A0A9Q8W9C7</accession>
<dbReference type="AlphaFoldDB" id="A0A9Q8W9C7"/>
<evidence type="ECO:0000313" key="3">
    <source>
        <dbReference type="Proteomes" id="UP000830671"/>
    </source>
</evidence>